<feature type="domain" description="CCHC-type" evidence="3">
    <location>
        <begin position="810"/>
        <end position="826"/>
    </location>
</feature>
<proteinExistence type="predicted"/>
<dbReference type="EMBL" id="BQNB010013412">
    <property type="protein sequence ID" value="GJT15636.1"/>
    <property type="molecule type" value="Genomic_DNA"/>
</dbReference>
<dbReference type="InterPro" id="IPR001878">
    <property type="entry name" value="Znf_CCHC"/>
</dbReference>
<feature type="compositionally biased region" description="Basic and acidic residues" evidence="2">
    <location>
        <begin position="745"/>
        <end position="755"/>
    </location>
</feature>
<dbReference type="PROSITE" id="PS50158">
    <property type="entry name" value="ZF_CCHC"/>
    <property type="match status" value="1"/>
</dbReference>
<dbReference type="InterPro" id="IPR056924">
    <property type="entry name" value="SH3_Tf2-1"/>
</dbReference>
<evidence type="ECO:0000313" key="4">
    <source>
        <dbReference type="EMBL" id="GJT15636.1"/>
    </source>
</evidence>
<gene>
    <name evidence="4" type="ORF">Tco_0874342</name>
</gene>
<feature type="region of interest" description="Disordered" evidence="2">
    <location>
        <begin position="553"/>
        <end position="598"/>
    </location>
</feature>
<keyword evidence="5" id="KW-1185">Reference proteome</keyword>
<evidence type="ECO:0000313" key="5">
    <source>
        <dbReference type="Proteomes" id="UP001151760"/>
    </source>
</evidence>
<feature type="region of interest" description="Disordered" evidence="2">
    <location>
        <begin position="736"/>
        <end position="772"/>
    </location>
</feature>
<evidence type="ECO:0000259" key="3">
    <source>
        <dbReference type="PROSITE" id="PS50158"/>
    </source>
</evidence>
<keyword evidence="1" id="KW-0862">Zinc</keyword>
<dbReference type="Proteomes" id="UP001151760">
    <property type="component" value="Unassembled WGS sequence"/>
</dbReference>
<reference evidence="4" key="1">
    <citation type="journal article" date="2022" name="Int. J. Mol. Sci.">
        <title>Draft Genome of Tanacetum Coccineum: Genomic Comparison of Closely Related Tanacetum-Family Plants.</title>
        <authorList>
            <person name="Yamashiro T."/>
            <person name="Shiraishi A."/>
            <person name="Nakayama K."/>
            <person name="Satake H."/>
        </authorList>
    </citation>
    <scope>NUCLEOTIDE SEQUENCE</scope>
</reference>
<dbReference type="GO" id="GO:0003964">
    <property type="term" value="F:RNA-directed DNA polymerase activity"/>
    <property type="evidence" value="ECO:0007669"/>
    <property type="project" value="UniProtKB-KW"/>
</dbReference>
<evidence type="ECO:0000256" key="1">
    <source>
        <dbReference type="PROSITE-ProRule" id="PRU00047"/>
    </source>
</evidence>
<keyword evidence="4" id="KW-0695">RNA-directed DNA polymerase</keyword>
<dbReference type="Pfam" id="PF24626">
    <property type="entry name" value="SH3_Tf2-1"/>
    <property type="match status" value="1"/>
</dbReference>
<feature type="compositionally biased region" description="Polar residues" evidence="2">
    <location>
        <begin position="756"/>
        <end position="772"/>
    </location>
</feature>
<comment type="caution">
    <text evidence="4">The sequence shown here is derived from an EMBL/GenBank/DDBJ whole genome shotgun (WGS) entry which is preliminary data.</text>
</comment>
<name>A0ABQ5BLC7_9ASTR</name>
<protein>
    <submittedName>
        <fullName evidence="4">Reverse transcriptase domain-containing protein</fullName>
    </submittedName>
</protein>
<keyword evidence="4" id="KW-0808">Transferase</keyword>
<feature type="compositionally biased region" description="Gly residues" evidence="2">
    <location>
        <begin position="567"/>
        <end position="591"/>
    </location>
</feature>
<evidence type="ECO:0000256" key="2">
    <source>
        <dbReference type="SAM" id="MobiDB-lite"/>
    </source>
</evidence>
<reference evidence="4" key="2">
    <citation type="submission" date="2022-01" db="EMBL/GenBank/DDBJ databases">
        <authorList>
            <person name="Yamashiro T."/>
            <person name="Shiraishi A."/>
            <person name="Satake H."/>
            <person name="Nakayama K."/>
        </authorList>
    </citation>
    <scope>NUCLEOTIDE SEQUENCE</scope>
</reference>
<sequence>MERAKPLRVRALVMTINSNLPPQIHKTQVESLKTENVKDENLHGIDNEFENRLDGTLYIGRKSRLPRVSLWKGVIRFSKRGKLDPRYIRPFKIIAKVGTVVYHLELPEKLSRVHSTFHVSNLKKCLADEPLAIPLDEIQVDDKLHFIKELVKIMDREVKHLKQSRDFQLSKYVGTLGRVLSSPGNGEAVNTACYTQNRSIIVKIHGKTSYDVFRGRSPDISYFHVFGYPVHIHNHMDHLGKFNEKADDGFFLGYSPVAKAFRFIDADDHPALNELEQSKSVDNLEPAKIQDYVTNEPISDVQSLPTINSPSAAVEINPSAKGILQPHVPHDRWSREKHIKLVNIIGKPLAGITARSRIKDLEAASAHECLYVNFLFEMEPKKRIKALEEEEGWIIAIQEKLNQFEMNKGYNQQEGFRGLRILPEDILEPALEGAVEVTYETLGDLVQRFHDHTKAIPVHRIHVIEGVQREQGHRIVGVESAVIALTERIVESERDNRRIRGITSVESQRVDRLQRGMKMPNTRSGASMTHEEVEELVTHQVAGEIEAREAAKTLEPLNENGDEQEGENGGNGNGGNGGNGNGGNEGNGNGGKWKNLNGNRNGNHGMNYGGFMPVARECTFQDFLKCKPHNFSGTEGIVGLTRWFKKMETLFNISNFPPKYQVKYATCTLLDSALTWNEIQKMETELWNLTVKGNGLTAYTQRFQELILLCTRMVPDEEDRVERFIGRLPDNIQGNKLQGYAARSAENKRRMESNPRDNSGQQPLFKRQNVSGQNVARAYAAGNNKKRGYARPHPLCNKCRYHHVGPCTVKCNNCKRVGHQTRDCRSAAAVPNTQRAPLGN</sequence>
<dbReference type="PANTHER" id="PTHR46148">
    <property type="entry name" value="CHROMO DOMAIN-CONTAINING PROTEIN"/>
    <property type="match status" value="1"/>
</dbReference>
<accession>A0ABQ5BLC7</accession>
<dbReference type="PANTHER" id="PTHR46148:SF59">
    <property type="entry name" value="NUCLEOTIDYLTRANSFERASE, RIBONUCLEASE H"/>
    <property type="match status" value="1"/>
</dbReference>
<keyword evidence="1" id="KW-0863">Zinc-finger</keyword>
<keyword evidence="1" id="KW-0479">Metal-binding</keyword>
<keyword evidence="4" id="KW-0548">Nucleotidyltransferase</keyword>
<organism evidence="4 5">
    <name type="scientific">Tanacetum coccineum</name>
    <dbReference type="NCBI Taxonomy" id="301880"/>
    <lineage>
        <taxon>Eukaryota</taxon>
        <taxon>Viridiplantae</taxon>
        <taxon>Streptophyta</taxon>
        <taxon>Embryophyta</taxon>
        <taxon>Tracheophyta</taxon>
        <taxon>Spermatophyta</taxon>
        <taxon>Magnoliopsida</taxon>
        <taxon>eudicotyledons</taxon>
        <taxon>Gunneridae</taxon>
        <taxon>Pentapetalae</taxon>
        <taxon>asterids</taxon>
        <taxon>campanulids</taxon>
        <taxon>Asterales</taxon>
        <taxon>Asteraceae</taxon>
        <taxon>Asteroideae</taxon>
        <taxon>Anthemideae</taxon>
        <taxon>Anthemidinae</taxon>
        <taxon>Tanacetum</taxon>
    </lineage>
</organism>